<dbReference type="Proteomes" id="UP000477010">
    <property type="component" value="Unassembled WGS sequence"/>
</dbReference>
<reference evidence="7 9" key="3">
    <citation type="submission" date="2018-08" db="EMBL/GenBank/DDBJ databases">
        <title>A genome reference for cultivated species of the human gut microbiota.</title>
        <authorList>
            <person name="Zou Y."/>
            <person name="Xue W."/>
            <person name="Luo G."/>
        </authorList>
    </citation>
    <scope>NUCLEOTIDE SEQUENCE [LARGE SCALE GENOMIC DNA]</scope>
    <source>
        <strain evidence="7 9">AF36-11AT</strain>
    </source>
</reference>
<dbReference type="PANTHER" id="PTHR24567:SF74">
    <property type="entry name" value="HTH-TYPE TRANSCRIPTIONAL REGULATOR ARCR"/>
    <property type="match status" value="1"/>
</dbReference>
<reference evidence="5 10" key="4">
    <citation type="journal article" date="2019" name="Nat. Med.">
        <title>A library of human gut bacterial isolates paired with longitudinal multiomics data enables mechanistic microbiome research.</title>
        <authorList>
            <person name="Poyet M."/>
            <person name="Groussin M."/>
            <person name="Gibbons S.M."/>
            <person name="Avila-Pacheco J."/>
            <person name="Jiang X."/>
            <person name="Kearney S.M."/>
            <person name="Perrotta A.R."/>
            <person name="Berdy B."/>
            <person name="Zhao S."/>
            <person name="Lieberman T.D."/>
            <person name="Swanson P.K."/>
            <person name="Smith M."/>
            <person name="Roesemann S."/>
            <person name="Alexander J.E."/>
            <person name="Rich S.A."/>
            <person name="Livny J."/>
            <person name="Vlamakis H."/>
            <person name="Clish C."/>
            <person name="Bullock K."/>
            <person name="Deik A."/>
            <person name="Scott J."/>
            <person name="Pierce K.A."/>
            <person name="Xavier R.J."/>
            <person name="Alm E.J."/>
        </authorList>
    </citation>
    <scope>NUCLEOTIDE SEQUENCE [LARGE SCALE GENOMIC DNA]</scope>
    <source>
        <strain evidence="5 10">BIOML-B9</strain>
    </source>
</reference>
<dbReference type="InterPro" id="IPR050397">
    <property type="entry name" value="Env_Response_Regulators"/>
</dbReference>
<name>A0A2A7A3V7_9FIRM</name>
<dbReference type="SUPFAM" id="SSF46785">
    <property type="entry name" value="Winged helix' DNA-binding domain"/>
    <property type="match status" value="1"/>
</dbReference>
<sequence>MERTLTQLPFWSSLTEREMDTLRRSAFVRHYKKGAFVHSSDNECLGMLFILSGEIRTYLLSDEGREVTLFRLYPGELCVLSASCVISQITFDTQMTAGMDTDVLVIPANVIAALKEKNLHVRCFLYELATKRFSDVMWAMQQIMFKGLDQRLAEFLFAEAERTGSDTIRMTHEQIAQHISSAREAVARMLKSFSEDGLVELKRGAITLRDKNRLNRLK</sequence>
<dbReference type="GO" id="GO:0003700">
    <property type="term" value="F:DNA-binding transcription factor activity"/>
    <property type="evidence" value="ECO:0007669"/>
    <property type="project" value="TreeGrafter"/>
</dbReference>
<dbReference type="PROSITE" id="PS51063">
    <property type="entry name" value="HTH_CRP_2"/>
    <property type="match status" value="1"/>
</dbReference>
<keyword evidence="2" id="KW-0238">DNA-binding</keyword>
<dbReference type="EMBL" id="NMTV01000010">
    <property type="protein sequence ID" value="PDX73807.1"/>
    <property type="molecule type" value="Genomic_DNA"/>
</dbReference>
<evidence type="ECO:0000313" key="5">
    <source>
        <dbReference type="EMBL" id="MSC81836.1"/>
    </source>
</evidence>
<dbReference type="InterPro" id="IPR000595">
    <property type="entry name" value="cNMP-bd_dom"/>
</dbReference>
<protein>
    <submittedName>
        <fullName evidence="6">Crp/Fnr family transcriptional regulator</fullName>
    </submittedName>
    <submittedName>
        <fullName evidence="5">Helix-turn-helix domain-containing protein</fullName>
    </submittedName>
</protein>
<dbReference type="GO" id="GO:0003677">
    <property type="term" value="F:DNA binding"/>
    <property type="evidence" value="ECO:0007669"/>
    <property type="project" value="UniProtKB-KW"/>
</dbReference>
<proteinExistence type="predicted"/>
<evidence type="ECO:0000256" key="2">
    <source>
        <dbReference type="ARBA" id="ARBA00023125"/>
    </source>
</evidence>
<feature type="domain" description="HTH crp-type" evidence="4">
    <location>
        <begin position="146"/>
        <end position="212"/>
    </location>
</feature>
<evidence type="ECO:0000256" key="3">
    <source>
        <dbReference type="ARBA" id="ARBA00023163"/>
    </source>
</evidence>
<reference evidence="6" key="2">
    <citation type="submission" date="2017-07" db="EMBL/GenBank/DDBJ databases">
        <authorList>
            <person name="Sun Z.S."/>
            <person name="Albrecht U."/>
            <person name="Echele G."/>
            <person name="Lee C.C."/>
        </authorList>
    </citation>
    <scope>NUCLEOTIDE SEQUENCE</scope>
    <source>
        <strain evidence="6">CNCM I 4546</strain>
    </source>
</reference>
<dbReference type="EMBL" id="WKQE01000025">
    <property type="protein sequence ID" value="MSC81836.1"/>
    <property type="molecule type" value="Genomic_DNA"/>
</dbReference>
<evidence type="ECO:0000313" key="10">
    <source>
        <dbReference type="Proteomes" id="UP000477010"/>
    </source>
</evidence>
<dbReference type="Proteomes" id="UP000219901">
    <property type="component" value="Unassembled WGS sequence"/>
</dbReference>
<dbReference type="Pfam" id="PF00027">
    <property type="entry name" value="cNMP_binding"/>
    <property type="match status" value="1"/>
</dbReference>
<dbReference type="InterPro" id="IPR036388">
    <property type="entry name" value="WH-like_DNA-bd_sf"/>
</dbReference>
<dbReference type="Gene3D" id="1.10.10.10">
    <property type="entry name" value="Winged helix-like DNA-binding domain superfamily/Winged helix DNA-binding domain"/>
    <property type="match status" value="1"/>
</dbReference>
<evidence type="ECO:0000313" key="9">
    <source>
        <dbReference type="Proteomes" id="UP000261140"/>
    </source>
</evidence>
<dbReference type="SMART" id="SM00419">
    <property type="entry name" value="HTH_CRP"/>
    <property type="match status" value="1"/>
</dbReference>
<evidence type="ECO:0000256" key="1">
    <source>
        <dbReference type="ARBA" id="ARBA00023015"/>
    </source>
</evidence>
<organism evidence="6 8">
    <name type="scientific">Faecalibacterium prausnitzii</name>
    <dbReference type="NCBI Taxonomy" id="853"/>
    <lineage>
        <taxon>Bacteria</taxon>
        <taxon>Bacillati</taxon>
        <taxon>Bacillota</taxon>
        <taxon>Clostridia</taxon>
        <taxon>Eubacteriales</taxon>
        <taxon>Oscillospiraceae</taxon>
        <taxon>Faecalibacterium</taxon>
    </lineage>
</organism>
<comment type="caution">
    <text evidence="6">The sequence shown here is derived from an EMBL/GenBank/DDBJ whole genome shotgun (WGS) entry which is preliminary data.</text>
</comment>
<accession>A0A2A7A3V7</accession>
<keyword evidence="3" id="KW-0804">Transcription</keyword>
<dbReference type="InterPro" id="IPR018490">
    <property type="entry name" value="cNMP-bd_dom_sf"/>
</dbReference>
<dbReference type="InterPro" id="IPR012318">
    <property type="entry name" value="HTH_CRP"/>
</dbReference>
<reference evidence="6 8" key="1">
    <citation type="journal article" date="2017" name="Front. Microbiol.">
        <title>New Insights into the Diversity of the Genus Faecalibacterium.</title>
        <authorList>
            <person name="Benevides L."/>
            <person name="Burman S."/>
            <person name="Martin R."/>
            <person name="Robert V."/>
            <person name="Thomas M."/>
            <person name="Miquel S."/>
            <person name="Chain F."/>
            <person name="Sokol H."/>
            <person name="Bermudez-Humaran L.G."/>
            <person name="Morrison M."/>
            <person name="Langella P."/>
            <person name="Azevedo V.A."/>
            <person name="Chatel J.M."/>
            <person name="Soares S."/>
        </authorList>
    </citation>
    <scope>NUCLEOTIDE SEQUENCE [LARGE SCALE GENOMIC DNA]</scope>
    <source>
        <strain evidence="6 8">CNCM I 4546</strain>
    </source>
</reference>
<dbReference type="InterPro" id="IPR014710">
    <property type="entry name" value="RmlC-like_jellyroll"/>
</dbReference>
<evidence type="ECO:0000313" key="8">
    <source>
        <dbReference type="Proteomes" id="UP000219901"/>
    </source>
</evidence>
<dbReference type="Gene3D" id="2.60.120.10">
    <property type="entry name" value="Jelly Rolls"/>
    <property type="match status" value="1"/>
</dbReference>
<dbReference type="AlphaFoldDB" id="A0A2A7A3V7"/>
<dbReference type="EMBL" id="QVEQ01000021">
    <property type="protein sequence ID" value="RGB67508.1"/>
    <property type="molecule type" value="Genomic_DNA"/>
</dbReference>
<dbReference type="RefSeq" id="WP_005946413.1">
    <property type="nucleotide sequence ID" value="NZ_JAHPXK010000018.1"/>
</dbReference>
<keyword evidence="1" id="KW-0805">Transcription regulation</keyword>
<dbReference type="SUPFAM" id="SSF51206">
    <property type="entry name" value="cAMP-binding domain-like"/>
    <property type="match status" value="1"/>
</dbReference>
<evidence type="ECO:0000259" key="4">
    <source>
        <dbReference type="PROSITE" id="PS51063"/>
    </source>
</evidence>
<dbReference type="CDD" id="cd00038">
    <property type="entry name" value="CAP_ED"/>
    <property type="match status" value="1"/>
</dbReference>
<gene>
    <name evidence="6" type="ORF">CGS55_00900</name>
    <name evidence="7" type="ORF">DWZ89_13315</name>
    <name evidence="5" type="ORF">GKD85_13700</name>
</gene>
<dbReference type="GO" id="GO:0005829">
    <property type="term" value="C:cytosol"/>
    <property type="evidence" value="ECO:0007669"/>
    <property type="project" value="TreeGrafter"/>
</dbReference>
<dbReference type="InterPro" id="IPR036390">
    <property type="entry name" value="WH_DNA-bd_sf"/>
</dbReference>
<evidence type="ECO:0000313" key="6">
    <source>
        <dbReference type="EMBL" id="PDX73807.1"/>
    </source>
</evidence>
<dbReference type="Pfam" id="PF13545">
    <property type="entry name" value="HTH_Crp_2"/>
    <property type="match status" value="1"/>
</dbReference>
<evidence type="ECO:0000313" key="7">
    <source>
        <dbReference type="EMBL" id="RGB67508.1"/>
    </source>
</evidence>
<dbReference type="Proteomes" id="UP000261140">
    <property type="component" value="Unassembled WGS sequence"/>
</dbReference>
<dbReference type="PANTHER" id="PTHR24567">
    <property type="entry name" value="CRP FAMILY TRANSCRIPTIONAL REGULATORY PROTEIN"/>
    <property type="match status" value="1"/>
</dbReference>